<dbReference type="AlphaFoldDB" id="A6I441"/>
<gene>
    <name evidence="1" type="ORF">rCG_25132</name>
</gene>
<dbReference type="EMBL" id="CH473954">
    <property type="protein sequence ID" value="EDL76836.1"/>
    <property type="molecule type" value="Genomic_DNA"/>
</dbReference>
<reference evidence="1 2" key="1">
    <citation type="submission" date="2005-09" db="EMBL/GenBank/DDBJ databases">
        <authorList>
            <person name="Mural R.J."/>
            <person name="Li P.W."/>
            <person name="Adams M.D."/>
            <person name="Amanatides P.G."/>
            <person name="Baden-Tillson H."/>
            <person name="Barnstead M."/>
            <person name="Chin S.H."/>
            <person name="Dew I."/>
            <person name="Evans C.A."/>
            <person name="Ferriera S."/>
            <person name="Flanigan M."/>
            <person name="Fosler C."/>
            <person name="Glodek A."/>
            <person name="Gu Z."/>
            <person name="Holt R.A."/>
            <person name="Jennings D."/>
            <person name="Kraft C.L."/>
            <person name="Lu F."/>
            <person name="Nguyen T."/>
            <person name="Nusskern D.R."/>
            <person name="Pfannkoch C.M."/>
            <person name="Sitter C."/>
            <person name="Sutton G.G."/>
            <person name="Venter J.C."/>
            <person name="Wang Z."/>
            <person name="Woodage T."/>
            <person name="Zheng X.H."/>
            <person name="Zhong F."/>
        </authorList>
    </citation>
    <scope>NUCLEOTIDE SEQUENCE [LARGE SCALE GENOMIC DNA]</scope>
    <source>
        <strain>BN</strain>
        <strain evidence="2">Sprague-Dawley</strain>
    </source>
</reference>
<evidence type="ECO:0000313" key="2">
    <source>
        <dbReference type="Proteomes" id="UP000234681"/>
    </source>
</evidence>
<accession>A6I441</accession>
<organism evidence="1 2">
    <name type="scientific">Rattus norvegicus</name>
    <name type="common">Rat</name>
    <dbReference type="NCBI Taxonomy" id="10116"/>
    <lineage>
        <taxon>Eukaryota</taxon>
        <taxon>Metazoa</taxon>
        <taxon>Chordata</taxon>
        <taxon>Craniata</taxon>
        <taxon>Vertebrata</taxon>
        <taxon>Euteleostomi</taxon>
        <taxon>Mammalia</taxon>
        <taxon>Eutheria</taxon>
        <taxon>Euarchontoglires</taxon>
        <taxon>Glires</taxon>
        <taxon>Rodentia</taxon>
        <taxon>Myomorpha</taxon>
        <taxon>Muroidea</taxon>
        <taxon>Muridae</taxon>
        <taxon>Murinae</taxon>
        <taxon>Rattus</taxon>
    </lineage>
</organism>
<protein>
    <submittedName>
        <fullName evidence="1">RCG25132</fullName>
    </submittedName>
</protein>
<evidence type="ECO:0000313" key="1">
    <source>
        <dbReference type="EMBL" id="EDL76836.1"/>
    </source>
</evidence>
<sequence>MPAKESCRSSVETRQRSVLQSIKIGVQDGSLSNLFPPSLRLDLHNTSISSCQLALFISVLQGNTSSLLMETRREVCRK</sequence>
<dbReference type="Proteomes" id="UP000234681">
    <property type="component" value="Chromosome 8"/>
</dbReference>
<name>A6I441_RAT</name>
<proteinExistence type="predicted"/>